<comment type="caution">
    <text evidence="1">The sequence shown here is derived from an EMBL/GenBank/DDBJ whole genome shotgun (WGS) entry which is preliminary data.</text>
</comment>
<dbReference type="Proteomes" id="UP000309997">
    <property type="component" value="Unassembled WGS sequence"/>
</dbReference>
<protein>
    <submittedName>
        <fullName evidence="1">Uncharacterized protein</fullName>
    </submittedName>
</protein>
<accession>A0ACC4D368</accession>
<evidence type="ECO:0000313" key="1">
    <source>
        <dbReference type="EMBL" id="KAL3611445.1"/>
    </source>
</evidence>
<evidence type="ECO:0000313" key="2">
    <source>
        <dbReference type="Proteomes" id="UP000309997"/>
    </source>
</evidence>
<sequence length="396" mass="42671">MSLNSVFSRFIIKPKNPVLSTLTAFCTTNSPTPLPLKNTKLSRNKKVNVGGGGGKADAAQLKQNWLDSLTFPLPGETETTNLGGDDLTGNNAGTIWVIGIDPDVSGALALLKIDESGCSAQVFDSPHLKVMVGKGIPKRSPTIESAVLDKFVKIVEAGPRDGLNNEKNIVPTDVKVELIHRLVSSRLPIAEATSFVSPRWVPLPLQNVLMFKEMEALPLLLYQTPMVLDCLISFIVTKCKRCEGSELPVLTPIFVFCLHVHVRAFVPMLEVVMAVVPVEKLSVHFHDTYGQYLPNIYVSLQVGISTVDSSIAGLGGCPYAKGASGNVATEDVVYMLHGLGVITNVDLVKLLSAGDFICMDLEQKLPVAANRKGKAANFDNEILSALWLCFTSACPS</sequence>
<keyword evidence="2" id="KW-1185">Reference proteome</keyword>
<organism evidence="1 2">
    <name type="scientific">Populus alba</name>
    <name type="common">White poplar</name>
    <dbReference type="NCBI Taxonomy" id="43335"/>
    <lineage>
        <taxon>Eukaryota</taxon>
        <taxon>Viridiplantae</taxon>
        <taxon>Streptophyta</taxon>
        <taxon>Embryophyta</taxon>
        <taxon>Tracheophyta</taxon>
        <taxon>Spermatophyta</taxon>
        <taxon>Magnoliopsida</taxon>
        <taxon>eudicotyledons</taxon>
        <taxon>Gunneridae</taxon>
        <taxon>Pentapetalae</taxon>
        <taxon>rosids</taxon>
        <taxon>fabids</taxon>
        <taxon>Malpighiales</taxon>
        <taxon>Salicaceae</taxon>
        <taxon>Saliceae</taxon>
        <taxon>Populus</taxon>
    </lineage>
</organism>
<gene>
    <name evidence="1" type="ORF">D5086_002465</name>
</gene>
<dbReference type="EMBL" id="RCHU02000001">
    <property type="protein sequence ID" value="KAL3611445.1"/>
    <property type="molecule type" value="Genomic_DNA"/>
</dbReference>
<name>A0ACC4D368_POPAL</name>
<proteinExistence type="predicted"/>
<reference evidence="1 2" key="1">
    <citation type="journal article" date="2024" name="Plant Biotechnol. J.">
        <title>Genome and CRISPR/Cas9 system of a widespread forest tree (Populus alba) in the world.</title>
        <authorList>
            <person name="Liu Y.J."/>
            <person name="Jiang P.F."/>
            <person name="Han X.M."/>
            <person name="Li X.Y."/>
            <person name="Wang H.M."/>
            <person name="Wang Y.J."/>
            <person name="Wang X.X."/>
            <person name="Zeng Q.Y."/>
        </authorList>
    </citation>
    <scope>NUCLEOTIDE SEQUENCE [LARGE SCALE GENOMIC DNA]</scope>
    <source>
        <strain evidence="2">cv. PAL-ZL1</strain>
    </source>
</reference>